<evidence type="ECO:0000259" key="7">
    <source>
        <dbReference type="Pfam" id="PF25963"/>
    </source>
</evidence>
<evidence type="ECO:0000256" key="4">
    <source>
        <dbReference type="ARBA" id="ARBA00023136"/>
    </source>
</evidence>
<dbReference type="InterPro" id="IPR050739">
    <property type="entry name" value="MFP"/>
</dbReference>
<name>A0A497XSJ3_9AQUI</name>
<dbReference type="OrthoDB" id="9811754at2"/>
<dbReference type="InterPro" id="IPR058634">
    <property type="entry name" value="AaeA-lik-b-barrel"/>
</dbReference>
<dbReference type="Gene3D" id="2.40.30.170">
    <property type="match status" value="1"/>
</dbReference>
<reference evidence="8 9" key="1">
    <citation type="submission" date="2018-10" db="EMBL/GenBank/DDBJ databases">
        <title>Genomic Encyclopedia of Archaeal and Bacterial Type Strains, Phase II (KMG-II): from individual species to whole genera.</title>
        <authorList>
            <person name="Goeker M."/>
        </authorList>
    </citation>
    <scope>NUCLEOTIDE SEQUENCE [LARGE SCALE GENOMIC DNA]</scope>
    <source>
        <strain evidence="8 9">DSM 16510</strain>
    </source>
</reference>
<dbReference type="GO" id="GO:0016020">
    <property type="term" value="C:membrane"/>
    <property type="evidence" value="ECO:0007669"/>
    <property type="project" value="UniProtKB-SubCell"/>
</dbReference>
<keyword evidence="9" id="KW-1185">Reference proteome</keyword>
<keyword evidence="3" id="KW-1133">Transmembrane helix</keyword>
<dbReference type="Gene3D" id="2.40.50.100">
    <property type="match status" value="1"/>
</dbReference>
<dbReference type="PANTHER" id="PTHR30386">
    <property type="entry name" value="MEMBRANE FUSION SUBUNIT OF EMRAB-TOLC MULTIDRUG EFFLUX PUMP"/>
    <property type="match status" value="1"/>
</dbReference>
<dbReference type="GO" id="GO:0055085">
    <property type="term" value="P:transmembrane transport"/>
    <property type="evidence" value="ECO:0007669"/>
    <property type="project" value="InterPro"/>
</dbReference>
<keyword evidence="4" id="KW-0472">Membrane</keyword>
<evidence type="ECO:0000259" key="6">
    <source>
        <dbReference type="Pfam" id="PF25917"/>
    </source>
</evidence>
<comment type="subcellular location">
    <subcellularLocation>
        <location evidence="1">Membrane</location>
        <topology evidence="1">Single-pass membrane protein</topology>
    </subcellularLocation>
</comment>
<dbReference type="EMBL" id="RCCJ01000001">
    <property type="protein sequence ID" value="RLJ71221.1"/>
    <property type="molecule type" value="Genomic_DNA"/>
</dbReference>
<feature type="domain" description="Multidrug resistance protein MdtA-like barrel-sandwich hybrid" evidence="6">
    <location>
        <begin position="53"/>
        <end position="261"/>
    </location>
</feature>
<dbReference type="Proteomes" id="UP000267841">
    <property type="component" value="Unassembled WGS sequence"/>
</dbReference>
<organism evidence="8 9">
    <name type="scientific">Hydrogenivirga caldilitoris</name>
    <dbReference type="NCBI Taxonomy" id="246264"/>
    <lineage>
        <taxon>Bacteria</taxon>
        <taxon>Pseudomonadati</taxon>
        <taxon>Aquificota</taxon>
        <taxon>Aquificia</taxon>
        <taxon>Aquificales</taxon>
        <taxon>Aquificaceae</taxon>
        <taxon>Hydrogenivirga</taxon>
    </lineage>
</organism>
<sequence length="365" mass="41706">MRGKRVAGLLLLLLFTLSFILVGIKWLHYRLTHAITDAVFVESETFTKVAYKRVSGRIEKLFKEEGDKVKKGEPLAKINDRDYVVRLQELESTIDQVRKEREALQVKAKALREELRRSMELVSLEAKAVQKQIDSLVVKKELLERDRERFEKLYAKGVVPSRTFEDVDTNLRSLDKEIAALEAKKVATLSQRKVLEAKLKQTQELDRKIEALSRQIEALLKRKEDLENMIGETLLRSPIDGYVVKRFVSEGDVVREGQYVYAVYDPKDLYLLVLLEETKLKGVKEGNRVSITIDAFPDIKFEGVVKEINRATAAKFAVIPRDITAGEFTKVAQRIPVKVEITKGQKNLLRVGMGGEVAIEKHSDR</sequence>
<dbReference type="Pfam" id="PF25917">
    <property type="entry name" value="BSH_RND"/>
    <property type="match status" value="1"/>
</dbReference>
<dbReference type="PANTHER" id="PTHR30386:SF26">
    <property type="entry name" value="TRANSPORT PROTEIN COMB"/>
    <property type="match status" value="1"/>
</dbReference>
<evidence type="ECO:0000313" key="8">
    <source>
        <dbReference type="EMBL" id="RLJ71221.1"/>
    </source>
</evidence>
<dbReference type="AlphaFoldDB" id="A0A497XSJ3"/>
<proteinExistence type="predicted"/>
<dbReference type="InterPro" id="IPR011053">
    <property type="entry name" value="Single_hybrid_motif"/>
</dbReference>
<keyword evidence="5" id="KW-0175">Coiled coil</keyword>
<keyword evidence="2" id="KW-0812">Transmembrane</keyword>
<dbReference type="RefSeq" id="WP_121012265.1">
    <property type="nucleotide sequence ID" value="NZ_RCCJ01000001.1"/>
</dbReference>
<protein>
    <submittedName>
        <fullName evidence="8">Membrane fusion protein (Multidrug efflux system)</fullName>
    </submittedName>
</protein>
<evidence type="ECO:0000256" key="5">
    <source>
        <dbReference type="SAM" id="Coils"/>
    </source>
</evidence>
<dbReference type="SUPFAM" id="SSF51230">
    <property type="entry name" value="Single hybrid motif"/>
    <property type="match status" value="1"/>
</dbReference>
<accession>A0A497XSJ3</accession>
<evidence type="ECO:0000256" key="2">
    <source>
        <dbReference type="ARBA" id="ARBA00022692"/>
    </source>
</evidence>
<feature type="domain" description="p-hydroxybenzoic acid efflux pump subunit AaeA-like beta-barrel" evidence="7">
    <location>
        <begin position="269"/>
        <end position="359"/>
    </location>
</feature>
<evidence type="ECO:0000256" key="1">
    <source>
        <dbReference type="ARBA" id="ARBA00004167"/>
    </source>
</evidence>
<dbReference type="Pfam" id="PF25963">
    <property type="entry name" value="Beta-barrel_AAEA"/>
    <property type="match status" value="1"/>
</dbReference>
<evidence type="ECO:0000256" key="3">
    <source>
        <dbReference type="ARBA" id="ARBA00022989"/>
    </source>
</evidence>
<comment type="caution">
    <text evidence="8">The sequence shown here is derived from an EMBL/GenBank/DDBJ whole genome shotgun (WGS) entry which is preliminary data.</text>
</comment>
<dbReference type="InterPro" id="IPR058625">
    <property type="entry name" value="MdtA-like_BSH"/>
</dbReference>
<gene>
    <name evidence="8" type="ORF">BCF55_1520</name>
</gene>
<feature type="coiled-coil region" evidence="5">
    <location>
        <begin position="87"/>
        <end position="236"/>
    </location>
</feature>
<evidence type="ECO:0000313" key="9">
    <source>
        <dbReference type="Proteomes" id="UP000267841"/>
    </source>
</evidence>
<dbReference type="SUPFAM" id="SSF111369">
    <property type="entry name" value="HlyD-like secretion proteins"/>
    <property type="match status" value="2"/>
</dbReference>
<dbReference type="PRINTS" id="PR01490">
    <property type="entry name" value="RTXTOXIND"/>
</dbReference>